<reference evidence="1 2" key="1">
    <citation type="submission" date="2023-07" db="EMBL/GenBank/DDBJ databases">
        <title>Sorghum-associated microbial communities from plants grown in Nebraska, USA.</title>
        <authorList>
            <person name="Schachtman D."/>
        </authorList>
    </citation>
    <scope>NUCLEOTIDE SEQUENCE [LARGE SCALE GENOMIC DNA]</scope>
    <source>
        <strain evidence="1 2">DS1027</strain>
    </source>
</reference>
<gene>
    <name evidence="1" type="ORF">J2792_000671</name>
</gene>
<proteinExistence type="predicted"/>
<comment type="caution">
    <text evidence="1">The sequence shown here is derived from an EMBL/GenBank/DDBJ whole genome shotgun (WGS) entry which is preliminary data.</text>
</comment>
<evidence type="ECO:0000313" key="2">
    <source>
        <dbReference type="Proteomes" id="UP001184150"/>
    </source>
</evidence>
<protein>
    <submittedName>
        <fullName evidence="1">Uncharacterized protein</fullName>
    </submittedName>
</protein>
<organism evidence="1 2">
    <name type="scientific">Novosphingobium capsulatum</name>
    <dbReference type="NCBI Taxonomy" id="13688"/>
    <lineage>
        <taxon>Bacteria</taxon>
        <taxon>Pseudomonadati</taxon>
        <taxon>Pseudomonadota</taxon>
        <taxon>Alphaproteobacteria</taxon>
        <taxon>Sphingomonadales</taxon>
        <taxon>Sphingomonadaceae</taxon>
        <taxon>Novosphingobium</taxon>
    </lineage>
</organism>
<dbReference type="Proteomes" id="UP001184150">
    <property type="component" value="Unassembled WGS sequence"/>
</dbReference>
<evidence type="ECO:0000313" key="1">
    <source>
        <dbReference type="EMBL" id="MDR6509831.1"/>
    </source>
</evidence>
<accession>A0ABU1MHP4</accession>
<keyword evidence="2" id="KW-1185">Reference proteome</keyword>
<dbReference type="EMBL" id="JAVDRD010000001">
    <property type="protein sequence ID" value="MDR6509831.1"/>
    <property type="molecule type" value="Genomic_DNA"/>
</dbReference>
<sequence>MPGGLFRAGGCVLPTEKGRKKAPAFFRPFLLLTRRVSPGDGAS</sequence>
<name>A0ABU1MHP4_9SPHN</name>